<keyword evidence="1" id="KW-0732">Signal</keyword>
<proteinExistence type="predicted"/>
<protein>
    <submittedName>
        <fullName evidence="2">Putative lipoprotein YajG</fullName>
    </submittedName>
</protein>
<evidence type="ECO:0000256" key="1">
    <source>
        <dbReference type="SAM" id="SignalP"/>
    </source>
</evidence>
<accession>A0A7Y9IZ53</accession>
<dbReference type="Proteomes" id="UP000542125">
    <property type="component" value="Unassembled WGS sequence"/>
</dbReference>
<dbReference type="EMBL" id="JACBYR010000002">
    <property type="protein sequence ID" value="NYE85073.1"/>
    <property type="molecule type" value="Genomic_DNA"/>
</dbReference>
<keyword evidence="2" id="KW-0449">Lipoprotein</keyword>
<feature type="chain" id="PRO_5031324388" evidence="1">
    <location>
        <begin position="27"/>
        <end position="221"/>
    </location>
</feature>
<reference evidence="2 3" key="1">
    <citation type="submission" date="2020-07" db="EMBL/GenBank/DDBJ databases">
        <title>Genomic Encyclopedia of Type Strains, Phase IV (KMG-V): Genome sequencing to study the core and pangenomes of soil and plant-associated prokaryotes.</title>
        <authorList>
            <person name="Whitman W."/>
        </authorList>
    </citation>
    <scope>NUCLEOTIDE SEQUENCE [LARGE SCALE GENOMIC DNA]</scope>
    <source>
        <strain evidence="2 3">SAS40</strain>
    </source>
</reference>
<evidence type="ECO:0000313" key="2">
    <source>
        <dbReference type="EMBL" id="NYE85073.1"/>
    </source>
</evidence>
<gene>
    <name evidence="2" type="ORF">FHW18_004380</name>
</gene>
<name>A0A7Y9IZ53_9BURK</name>
<comment type="caution">
    <text evidence="2">The sequence shown here is derived from an EMBL/GenBank/DDBJ whole genome shotgun (WGS) entry which is preliminary data.</text>
</comment>
<sequence>MPRIRSIFSLVIAVTLLAGCTLSRNAMPPDSGATPLPDVATPALPPAVRIDRVDDARRFEPRTKLATTPSLTDDEAANPAVRARAFAQKRDSNGRPLGSVLLPAGQSVAKLTEATILKVLQDAGYRVVKAGDADYARAVPVTARIDRLWAWTESGFWQVELQASYDVTVSAALPGLQQGPRFVGNTRATMQFPTASDWNAAVTRLQTDLATQMRAVVGKAP</sequence>
<feature type="signal peptide" evidence="1">
    <location>
        <begin position="1"/>
        <end position="26"/>
    </location>
</feature>
<dbReference type="RefSeq" id="WP_179589083.1">
    <property type="nucleotide sequence ID" value="NZ_JACBYR010000002.1"/>
</dbReference>
<evidence type="ECO:0000313" key="3">
    <source>
        <dbReference type="Proteomes" id="UP000542125"/>
    </source>
</evidence>
<organism evidence="2 3">
    <name type="scientific">Pigmentiphaga litoralis</name>
    <dbReference type="NCBI Taxonomy" id="516702"/>
    <lineage>
        <taxon>Bacteria</taxon>
        <taxon>Pseudomonadati</taxon>
        <taxon>Pseudomonadota</taxon>
        <taxon>Betaproteobacteria</taxon>
        <taxon>Burkholderiales</taxon>
        <taxon>Alcaligenaceae</taxon>
        <taxon>Pigmentiphaga</taxon>
    </lineage>
</organism>
<dbReference type="AlphaFoldDB" id="A0A7Y9IZ53"/>
<dbReference type="PROSITE" id="PS51257">
    <property type="entry name" value="PROKAR_LIPOPROTEIN"/>
    <property type="match status" value="1"/>
</dbReference>
<keyword evidence="3" id="KW-1185">Reference proteome</keyword>